<organism evidence="1 2">
    <name type="scientific">Stephania yunnanensis</name>
    <dbReference type="NCBI Taxonomy" id="152371"/>
    <lineage>
        <taxon>Eukaryota</taxon>
        <taxon>Viridiplantae</taxon>
        <taxon>Streptophyta</taxon>
        <taxon>Embryophyta</taxon>
        <taxon>Tracheophyta</taxon>
        <taxon>Spermatophyta</taxon>
        <taxon>Magnoliopsida</taxon>
        <taxon>Ranunculales</taxon>
        <taxon>Menispermaceae</taxon>
        <taxon>Menispermoideae</taxon>
        <taxon>Cissampelideae</taxon>
        <taxon>Stephania</taxon>
    </lineage>
</organism>
<reference evidence="1 2" key="1">
    <citation type="submission" date="2024-01" db="EMBL/GenBank/DDBJ databases">
        <title>Genome assemblies of Stephania.</title>
        <authorList>
            <person name="Yang L."/>
        </authorList>
    </citation>
    <scope>NUCLEOTIDE SEQUENCE [LARGE SCALE GENOMIC DNA]</scope>
    <source>
        <strain evidence="1">YNDBR</strain>
        <tissue evidence="1">Leaf</tissue>
    </source>
</reference>
<dbReference type="EMBL" id="JBBNAF010000002">
    <property type="protein sequence ID" value="KAK9162848.1"/>
    <property type="molecule type" value="Genomic_DNA"/>
</dbReference>
<name>A0AAP0Q0I2_9MAGN</name>
<dbReference type="AlphaFoldDB" id="A0AAP0Q0I2"/>
<protein>
    <submittedName>
        <fullName evidence="1">Uncharacterized protein</fullName>
    </submittedName>
</protein>
<dbReference type="Proteomes" id="UP001420932">
    <property type="component" value="Unassembled WGS sequence"/>
</dbReference>
<proteinExistence type="predicted"/>
<sequence>MEKIVDVVERKMDNMEDEGKRWDTKKRRKTSRRGRHISHFVGYKGRCWATIH</sequence>
<accession>A0AAP0Q0I2</accession>
<comment type="caution">
    <text evidence="1">The sequence shown here is derived from an EMBL/GenBank/DDBJ whole genome shotgun (WGS) entry which is preliminary data.</text>
</comment>
<evidence type="ECO:0000313" key="1">
    <source>
        <dbReference type="EMBL" id="KAK9162848.1"/>
    </source>
</evidence>
<evidence type="ECO:0000313" key="2">
    <source>
        <dbReference type="Proteomes" id="UP001420932"/>
    </source>
</evidence>
<gene>
    <name evidence="1" type="ORF">Syun_003750</name>
</gene>
<keyword evidence="2" id="KW-1185">Reference proteome</keyword>